<keyword evidence="1" id="KW-0812">Transmembrane</keyword>
<sequence length="565" mass="60182">MRGGLSVAGLGRAAALLALFAAAVALTVNNGLSGFTFDSDPVYYGGYMVAKGLWPYIDWSSSYAVLPAVIEGGFMRLFGTGWHVSALHAGLTNGLFAVLAYRLFRHFGLGPVAAYVYATAAAVTYYAPIGYGTPDKPSFLFLMVALVLQAAALKSDRPGRVGALYVGVTLAVVATLLSKLNPTVLYAIPLLAMFFGLTGPGRLAALLAGLGTVLVLAAVFGLIELAHSGFLANLGYYAVKLPLLAGSGRVGGEGSFAYSKLATYTHLGTFNLLYGLMAAGVALLWLRRDQLFDGGRGYRRLILPVLLGVSFWAVTVFHLSTIAQPWPAHVTLVVPAVALLHAAIAAAVRATGPLHGESATTALRLLAVALTATVAMDAKEYQRVVGKPRLIFDLQLQLGETQPRGSVGIDAFRYLRWIPVRDAPHLAEEIRDVVTAMRSVPGNVFVLGMPNHYYVFADKAPLLPAMVVLAGHTTPPVGSEQEARMIARFKENVERAEVRHVVTSRTLADGLAKDFLASRFVCGVTDVGRRAVLAKLCADPLPDYSRVAGILYGFVPRQDRAPSLD</sequence>
<evidence type="ECO:0000313" key="3">
    <source>
        <dbReference type="Proteomes" id="UP000078543"/>
    </source>
</evidence>
<evidence type="ECO:0000256" key="1">
    <source>
        <dbReference type="SAM" id="Phobius"/>
    </source>
</evidence>
<dbReference type="RefSeq" id="WP_068498908.1">
    <property type="nucleotide sequence ID" value="NZ_LWQU01000126.1"/>
</dbReference>
<keyword evidence="1" id="KW-0472">Membrane</keyword>
<evidence type="ECO:0008006" key="4">
    <source>
        <dbReference type="Google" id="ProtNLM"/>
    </source>
</evidence>
<dbReference type="EMBL" id="LWQU01000126">
    <property type="protein sequence ID" value="OAN53067.1"/>
    <property type="molecule type" value="Genomic_DNA"/>
</dbReference>
<accession>A0A178MVK9</accession>
<protein>
    <recommendedName>
        <fullName evidence="4">Glycosyltransferase RgtA/B/C/D-like domain-containing protein</fullName>
    </recommendedName>
</protein>
<evidence type="ECO:0000313" key="2">
    <source>
        <dbReference type="EMBL" id="OAN53067.1"/>
    </source>
</evidence>
<feature type="transmembrane region" description="Helical" evidence="1">
    <location>
        <begin position="137"/>
        <end position="153"/>
    </location>
</feature>
<gene>
    <name evidence="2" type="ORF">A6A05_09880</name>
</gene>
<feature type="transmembrane region" description="Helical" evidence="1">
    <location>
        <begin position="206"/>
        <end position="226"/>
    </location>
</feature>
<feature type="transmembrane region" description="Helical" evidence="1">
    <location>
        <begin position="160"/>
        <end position="177"/>
    </location>
</feature>
<keyword evidence="1" id="KW-1133">Transmembrane helix</keyword>
<feature type="transmembrane region" description="Helical" evidence="1">
    <location>
        <begin position="82"/>
        <end position="100"/>
    </location>
</feature>
<feature type="transmembrane region" description="Helical" evidence="1">
    <location>
        <begin position="112"/>
        <end position="131"/>
    </location>
</feature>
<keyword evidence="3" id="KW-1185">Reference proteome</keyword>
<organism evidence="2 3">
    <name type="scientific">Magnetospirillum moscoviense</name>
    <dbReference type="NCBI Taxonomy" id="1437059"/>
    <lineage>
        <taxon>Bacteria</taxon>
        <taxon>Pseudomonadati</taxon>
        <taxon>Pseudomonadota</taxon>
        <taxon>Alphaproteobacteria</taxon>
        <taxon>Rhodospirillales</taxon>
        <taxon>Rhodospirillaceae</taxon>
        <taxon>Magnetospirillum</taxon>
    </lineage>
</organism>
<feature type="transmembrane region" description="Helical" evidence="1">
    <location>
        <begin position="264"/>
        <end position="286"/>
    </location>
</feature>
<proteinExistence type="predicted"/>
<dbReference type="STRING" id="1437059.A6A05_09880"/>
<name>A0A178MVK9_9PROT</name>
<reference evidence="2 3" key="1">
    <citation type="submission" date="2016-04" db="EMBL/GenBank/DDBJ databases">
        <title>Draft genome sequence of freshwater magnetotactic bacteria Magnetospirillum marisnigri SP-1 and Magnetospirillum moscoviense BB-1.</title>
        <authorList>
            <person name="Koziaeva V."/>
            <person name="Dziuba M.V."/>
            <person name="Ivanov T.M."/>
            <person name="Kuznetsov B."/>
            <person name="Grouzdev D.S."/>
        </authorList>
    </citation>
    <scope>NUCLEOTIDE SEQUENCE [LARGE SCALE GENOMIC DNA]</scope>
    <source>
        <strain evidence="2 3">BB-1</strain>
    </source>
</reference>
<dbReference type="AlphaFoldDB" id="A0A178MVK9"/>
<comment type="caution">
    <text evidence="2">The sequence shown here is derived from an EMBL/GenBank/DDBJ whole genome shotgun (WGS) entry which is preliminary data.</text>
</comment>
<feature type="transmembrane region" description="Helical" evidence="1">
    <location>
        <begin position="298"/>
        <end position="320"/>
    </location>
</feature>
<dbReference type="Proteomes" id="UP000078543">
    <property type="component" value="Unassembled WGS sequence"/>
</dbReference>
<feature type="transmembrane region" description="Helical" evidence="1">
    <location>
        <begin position="326"/>
        <end position="348"/>
    </location>
</feature>